<dbReference type="GeneID" id="10821756"/>
<dbReference type="AlphaFoldDB" id="F7XN83"/>
<organism evidence="1 2">
    <name type="scientific">Methanosalsum zhilinae (strain DSM 4017 / NBRC 107636 / OCM 62 / WeN5)</name>
    <name type="common">Methanohalophilus zhilinae</name>
    <dbReference type="NCBI Taxonomy" id="679901"/>
    <lineage>
        <taxon>Archaea</taxon>
        <taxon>Methanobacteriati</taxon>
        <taxon>Methanobacteriota</taxon>
        <taxon>Stenosarchaea group</taxon>
        <taxon>Methanomicrobia</taxon>
        <taxon>Methanosarcinales</taxon>
        <taxon>Methanosarcinaceae</taxon>
        <taxon>Methanosalsum</taxon>
    </lineage>
</organism>
<dbReference type="Proteomes" id="UP000006622">
    <property type="component" value="Chromosome"/>
</dbReference>
<gene>
    <name evidence="1" type="ordered locus">Mzhil_0160</name>
</gene>
<reference evidence="1 2" key="1">
    <citation type="submission" date="2010-07" db="EMBL/GenBank/DDBJ databases">
        <title>The complete genome of Methanosalsum zhilinae DSM 4017.</title>
        <authorList>
            <consortium name="US DOE Joint Genome Institute (JGI-PGF)"/>
            <person name="Lucas S."/>
            <person name="Copeland A."/>
            <person name="Lapidus A."/>
            <person name="Glavina del Rio T."/>
            <person name="Dalin E."/>
            <person name="Tice H."/>
            <person name="Bruce D."/>
            <person name="Goodwin L."/>
            <person name="Pitluck S."/>
            <person name="Kyrpides N."/>
            <person name="Mavromatis K."/>
            <person name="Ovchinnikova G."/>
            <person name="Daligault H."/>
            <person name="Detter J.C."/>
            <person name="Han C."/>
            <person name="Tapia R."/>
            <person name="Larimer F."/>
            <person name="Land M."/>
            <person name="Hauser L."/>
            <person name="Markowitz V."/>
            <person name="Cheng J.-F."/>
            <person name="Hugenholtz P."/>
            <person name="Woyke T."/>
            <person name="Wu D."/>
            <person name="Spring S."/>
            <person name="Schueler E."/>
            <person name="Brambilla E."/>
            <person name="Klenk H.-P."/>
            <person name="Eisen J.A."/>
        </authorList>
    </citation>
    <scope>NUCLEOTIDE SEQUENCE [LARGE SCALE GENOMIC DNA]</scope>
    <source>
        <strain evidence="2">DSM 4017 / NBRC 107636 / OCM 62 / WeN5</strain>
    </source>
</reference>
<dbReference type="OrthoDB" id="135237at2157"/>
<name>F7XN83_METZD</name>
<evidence type="ECO:0000313" key="2">
    <source>
        <dbReference type="Proteomes" id="UP000006622"/>
    </source>
</evidence>
<dbReference type="EMBL" id="CP002101">
    <property type="protein sequence ID" value="AEH60040.1"/>
    <property type="molecule type" value="Genomic_DNA"/>
</dbReference>
<sequence>MHGANIILKKISSKTLKSSDIFIFLKQLEEDIRQGKANASRDDIQWFQIYGFLLKKLETAIAGNPSDMRASDWRTWVDDFGKLNYVVAEMEENNIVTAVSWYIPDIAVFDIVNRNNYRDYVYCRVSNHLEKIYLPED</sequence>
<evidence type="ECO:0000313" key="1">
    <source>
        <dbReference type="EMBL" id="AEH60040.1"/>
    </source>
</evidence>
<dbReference type="HOGENOM" id="CLU_1860723_0_0_2"/>
<dbReference type="KEGG" id="mzh:Mzhil_0160"/>
<keyword evidence="2" id="KW-1185">Reference proteome</keyword>
<accession>F7XN83</accession>
<proteinExistence type="predicted"/>
<protein>
    <submittedName>
        <fullName evidence="1">Uncharacterized protein</fullName>
    </submittedName>
</protein>
<dbReference type="STRING" id="679901.Mzhil_0160"/>
<dbReference type="RefSeq" id="WP_013897479.1">
    <property type="nucleotide sequence ID" value="NC_015676.1"/>
</dbReference>